<dbReference type="Proteomes" id="UP000199705">
    <property type="component" value="Unassembled WGS sequence"/>
</dbReference>
<dbReference type="Gene3D" id="3.20.20.60">
    <property type="entry name" value="Phosphoenolpyruvate-binding domains"/>
    <property type="match status" value="1"/>
</dbReference>
<protein>
    <submittedName>
        <fullName evidence="1">2-Methylisocitrate lyase, PEP mutase family</fullName>
    </submittedName>
</protein>
<evidence type="ECO:0000313" key="1">
    <source>
        <dbReference type="EMBL" id="SDH60836.1"/>
    </source>
</evidence>
<dbReference type="InterPro" id="IPR039556">
    <property type="entry name" value="ICL/PEPM"/>
</dbReference>
<dbReference type="AlphaFoldDB" id="A0A1G8DSZ9"/>
<name>A0A1G8DSZ9_9SPHI</name>
<evidence type="ECO:0000313" key="2">
    <source>
        <dbReference type="Proteomes" id="UP000199705"/>
    </source>
</evidence>
<dbReference type="InterPro" id="IPR015813">
    <property type="entry name" value="Pyrv/PenolPyrv_kinase-like_dom"/>
</dbReference>
<dbReference type="STRING" id="551996.SAMN05192573_11120"/>
<reference evidence="2" key="1">
    <citation type="submission" date="2016-10" db="EMBL/GenBank/DDBJ databases">
        <authorList>
            <person name="Varghese N."/>
            <person name="Submissions S."/>
        </authorList>
    </citation>
    <scope>NUCLEOTIDE SEQUENCE [LARGE SCALE GENOMIC DNA]</scope>
    <source>
        <strain evidence="2">Gh-67</strain>
    </source>
</reference>
<keyword evidence="1" id="KW-0456">Lyase</keyword>
<dbReference type="Gene3D" id="6.10.250.2750">
    <property type="match status" value="1"/>
</dbReference>
<dbReference type="PANTHER" id="PTHR42905">
    <property type="entry name" value="PHOSPHOENOLPYRUVATE CARBOXYLASE"/>
    <property type="match status" value="1"/>
</dbReference>
<organism evidence="1 2">
    <name type="scientific">Mucilaginibacter gossypii</name>
    <dbReference type="NCBI Taxonomy" id="551996"/>
    <lineage>
        <taxon>Bacteria</taxon>
        <taxon>Pseudomonadati</taxon>
        <taxon>Bacteroidota</taxon>
        <taxon>Sphingobacteriia</taxon>
        <taxon>Sphingobacteriales</taxon>
        <taxon>Sphingobacteriaceae</taxon>
        <taxon>Mucilaginibacter</taxon>
    </lineage>
</organism>
<dbReference type="GO" id="GO:0016829">
    <property type="term" value="F:lyase activity"/>
    <property type="evidence" value="ECO:0007669"/>
    <property type="project" value="UniProtKB-KW"/>
</dbReference>
<dbReference type="PANTHER" id="PTHR42905:SF16">
    <property type="entry name" value="CARBOXYPHOSPHONOENOLPYRUVATE PHOSPHONOMUTASE-LIKE PROTEIN (AFU_ORTHOLOGUE AFUA_5G07230)"/>
    <property type="match status" value="1"/>
</dbReference>
<dbReference type="RefSeq" id="WP_091171062.1">
    <property type="nucleotide sequence ID" value="NZ_FNCG01000011.1"/>
</dbReference>
<dbReference type="EMBL" id="FNCG01000011">
    <property type="protein sequence ID" value="SDH60836.1"/>
    <property type="molecule type" value="Genomic_DNA"/>
</dbReference>
<sequence>MSSAINDSQYQKAEVFKALHERDGLFVIPNPWDAGSAKILTGLGFEAFTTTSAGLAYALGRPDGHAMIGREETLDNALAIINATHLPVAADLENGFGDTPEICAQTILAAAGVGLVGGSIEDATGNDRDPIYNFELSVARVKAAVEAARSLPFHFMLTARAENMIHGKIDLQDTIKRLVAFADAGADVLFAPGLKTREQINEVVKAVAPKSVNIVLGAAGFDISFNELAGLGVKRVSLGSALARAALGAFQRAAVELSQGSYGFVNDAVPYSELNKIFGK</sequence>
<accession>A0A1G8DSZ9</accession>
<dbReference type="CDD" id="cd00377">
    <property type="entry name" value="ICL_PEPM"/>
    <property type="match status" value="1"/>
</dbReference>
<dbReference type="Pfam" id="PF13714">
    <property type="entry name" value="PEP_mutase"/>
    <property type="match status" value="1"/>
</dbReference>
<keyword evidence="2" id="KW-1185">Reference proteome</keyword>
<dbReference type="InterPro" id="IPR040442">
    <property type="entry name" value="Pyrv_kinase-like_dom_sf"/>
</dbReference>
<gene>
    <name evidence="1" type="ORF">SAMN05192573_11120</name>
</gene>
<proteinExistence type="predicted"/>
<dbReference type="SUPFAM" id="SSF51621">
    <property type="entry name" value="Phosphoenolpyruvate/pyruvate domain"/>
    <property type="match status" value="1"/>
</dbReference>